<keyword evidence="3 6" id="KW-0645">Protease</keyword>
<feature type="binding site" evidence="6">
    <location>
        <position position="230"/>
    </location>
    <ligand>
        <name>a divalent metal cation</name>
        <dbReference type="ChEBI" id="CHEBI:60240"/>
        <label>1</label>
    </ligand>
</feature>
<keyword evidence="5 6" id="KW-0378">Hydrolase</keyword>
<organism evidence="9 10">
    <name type="scientific">candidate division Kazan bacterium RIFCSPLOWO2_01_FULL_45_19</name>
    <dbReference type="NCBI Taxonomy" id="1798538"/>
    <lineage>
        <taxon>Bacteria</taxon>
        <taxon>Bacteria division Kazan-3B-28</taxon>
    </lineage>
</organism>
<feature type="binding site" evidence="6">
    <location>
        <position position="173"/>
    </location>
    <ligand>
        <name>substrate</name>
    </ligand>
</feature>
<dbReference type="SUPFAM" id="SSF55920">
    <property type="entry name" value="Creatinase/aminopeptidase"/>
    <property type="match status" value="1"/>
</dbReference>
<dbReference type="AlphaFoldDB" id="A0A1F4NPK9"/>
<dbReference type="PROSITE" id="PS00680">
    <property type="entry name" value="MAP_1"/>
    <property type="match status" value="1"/>
</dbReference>
<dbReference type="EC" id="3.4.11.18" evidence="6 7"/>
<gene>
    <name evidence="6" type="primary">map</name>
    <name evidence="9" type="ORF">A3K51_00785</name>
</gene>
<feature type="domain" description="Peptidase M24" evidence="8">
    <location>
        <begin position="11"/>
        <end position="237"/>
    </location>
</feature>
<comment type="similarity">
    <text evidence="6">Belongs to the peptidase M24A family. Methionine aminopeptidase type 1 subfamily.</text>
</comment>
<keyword evidence="4 6" id="KW-0479">Metal-binding</keyword>
<dbReference type="GO" id="GO:0046872">
    <property type="term" value="F:metal ion binding"/>
    <property type="evidence" value="ECO:0007669"/>
    <property type="project" value="UniProtKB-UniRule"/>
</dbReference>
<name>A0A1F4NPK9_UNCK3</name>
<dbReference type="GO" id="GO:0005829">
    <property type="term" value="C:cytosol"/>
    <property type="evidence" value="ECO:0007669"/>
    <property type="project" value="TreeGrafter"/>
</dbReference>
<evidence type="ECO:0000259" key="8">
    <source>
        <dbReference type="Pfam" id="PF00557"/>
    </source>
</evidence>
<dbReference type="InterPro" id="IPR002467">
    <property type="entry name" value="Pept_M24A_MAP1"/>
</dbReference>
<feature type="binding site" evidence="6">
    <location>
        <position position="103"/>
    </location>
    <ligand>
        <name>a divalent metal cation</name>
        <dbReference type="ChEBI" id="CHEBI:60240"/>
        <label>2</label>
        <note>catalytic</note>
    </ligand>
</feature>
<evidence type="ECO:0000256" key="1">
    <source>
        <dbReference type="ARBA" id="ARBA00002521"/>
    </source>
</evidence>
<dbReference type="PANTHER" id="PTHR43330">
    <property type="entry name" value="METHIONINE AMINOPEPTIDASE"/>
    <property type="match status" value="1"/>
</dbReference>
<evidence type="ECO:0000256" key="2">
    <source>
        <dbReference type="ARBA" id="ARBA00022438"/>
    </source>
</evidence>
<dbReference type="Proteomes" id="UP000178085">
    <property type="component" value="Unassembled WGS sequence"/>
</dbReference>
<proteinExistence type="inferred from homology"/>
<keyword evidence="2 6" id="KW-0031">Aminopeptidase</keyword>
<feature type="binding site" evidence="6">
    <location>
        <position position="75"/>
    </location>
    <ligand>
        <name>substrate</name>
    </ligand>
</feature>
<comment type="function">
    <text evidence="1 6">Removes the N-terminal methionine from nascent proteins. The N-terminal methionine is often cleaved when the second residue in the primary sequence is small and uncharged (Met-Ala-, Cys, Gly, Pro, Ser, Thr, or Val). Requires deformylation of the N(alpha)-formylated initiator methionine before it can be hydrolyzed.</text>
</comment>
<evidence type="ECO:0000256" key="7">
    <source>
        <dbReference type="RuleBase" id="RU003653"/>
    </source>
</evidence>
<feature type="binding site" evidence="6">
    <location>
        <position position="92"/>
    </location>
    <ligand>
        <name>a divalent metal cation</name>
        <dbReference type="ChEBI" id="CHEBI:60240"/>
        <label>1</label>
    </ligand>
</feature>
<dbReference type="InterPro" id="IPR000994">
    <property type="entry name" value="Pept_M24"/>
</dbReference>
<comment type="caution">
    <text evidence="9">The sequence shown here is derived from an EMBL/GenBank/DDBJ whole genome shotgun (WGS) entry which is preliminary data.</text>
</comment>
<dbReference type="PRINTS" id="PR00599">
    <property type="entry name" value="MAPEPTIDASE"/>
</dbReference>
<reference evidence="9 10" key="1">
    <citation type="journal article" date="2016" name="Nat. Commun.">
        <title>Thousands of microbial genomes shed light on interconnected biogeochemical processes in an aquifer system.</title>
        <authorList>
            <person name="Anantharaman K."/>
            <person name="Brown C.T."/>
            <person name="Hug L.A."/>
            <person name="Sharon I."/>
            <person name="Castelle C.J."/>
            <person name="Probst A.J."/>
            <person name="Thomas B.C."/>
            <person name="Singh A."/>
            <person name="Wilkins M.J."/>
            <person name="Karaoz U."/>
            <person name="Brodie E.L."/>
            <person name="Williams K.H."/>
            <person name="Hubbard S.S."/>
            <person name="Banfield J.F."/>
        </authorList>
    </citation>
    <scope>NUCLEOTIDE SEQUENCE [LARGE SCALE GENOMIC DNA]</scope>
</reference>
<feature type="binding site" evidence="6">
    <location>
        <position position="230"/>
    </location>
    <ligand>
        <name>a divalent metal cation</name>
        <dbReference type="ChEBI" id="CHEBI:60240"/>
        <label>2</label>
        <note>catalytic</note>
    </ligand>
</feature>
<evidence type="ECO:0000256" key="6">
    <source>
        <dbReference type="HAMAP-Rule" id="MF_01974"/>
    </source>
</evidence>
<dbReference type="InterPro" id="IPR001714">
    <property type="entry name" value="Pept_M24_MAP"/>
</dbReference>
<feature type="binding site" evidence="6">
    <location>
        <position position="166"/>
    </location>
    <ligand>
        <name>a divalent metal cation</name>
        <dbReference type="ChEBI" id="CHEBI:60240"/>
        <label>2</label>
        <note>catalytic</note>
    </ligand>
</feature>
<evidence type="ECO:0000256" key="4">
    <source>
        <dbReference type="ARBA" id="ARBA00022723"/>
    </source>
</evidence>
<dbReference type="NCBIfam" id="TIGR00500">
    <property type="entry name" value="met_pdase_I"/>
    <property type="match status" value="1"/>
</dbReference>
<dbReference type="GO" id="GO:0006508">
    <property type="term" value="P:proteolysis"/>
    <property type="evidence" value="ECO:0007669"/>
    <property type="project" value="UniProtKB-KW"/>
</dbReference>
<dbReference type="GO" id="GO:0004239">
    <property type="term" value="F:initiator methionyl aminopeptidase activity"/>
    <property type="evidence" value="ECO:0007669"/>
    <property type="project" value="UniProtKB-UniRule"/>
</dbReference>
<dbReference type="InterPro" id="IPR036005">
    <property type="entry name" value="Creatinase/aminopeptidase-like"/>
</dbReference>
<feature type="binding site" evidence="6">
    <location>
        <position position="103"/>
    </location>
    <ligand>
        <name>a divalent metal cation</name>
        <dbReference type="ChEBI" id="CHEBI:60240"/>
        <label>1</label>
    </ligand>
</feature>
<evidence type="ECO:0000313" key="9">
    <source>
        <dbReference type="EMBL" id="OGB73395.1"/>
    </source>
</evidence>
<dbReference type="HAMAP" id="MF_01974">
    <property type="entry name" value="MetAP_1"/>
    <property type="match status" value="1"/>
</dbReference>
<dbReference type="EMBL" id="METD01000001">
    <property type="protein sequence ID" value="OGB73395.1"/>
    <property type="molecule type" value="Genomic_DNA"/>
</dbReference>
<protein>
    <recommendedName>
        <fullName evidence="6 7">Methionine aminopeptidase</fullName>
        <shortName evidence="6">MAP</shortName>
        <shortName evidence="6">MetAP</shortName>
        <ecNumber evidence="6 7">3.4.11.18</ecNumber>
    </recommendedName>
    <alternativeName>
        <fullName evidence="6">Peptidase M</fullName>
    </alternativeName>
</protein>
<accession>A0A1F4NPK9</accession>
<evidence type="ECO:0000256" key="5">
    <source>
        <dbReference type="ARBA" id="ARBA00022801"/>
    </source>
</evidence>
<dbReference type="Gene3D" id="3.90.230.10">
    <property type="entry name" value="Creatinase/methionine aminopeptidase superfamily"/>
    <property type="match status" value="1"/>
</dbReference>
<dbReference type="GO" id="GO:0070006">
    <property type="term" value="F:metalloaminopeptidase activity"/>
    <property type="evidence" value="ECO:0007669"/>
    <property type="project" value="UniProtKB-UniRule"/>
</dbReference>
<dbReference type="PANTHER" id="PTHR43330:SF27">
    <property type="entry name" value="METHIONINE AMINOPEPTIDASE"/>
    <property type="match status" value="1"/>
</dbReference>
<dbReference type="Pfam" id="PF00557">
    <property type="entry name" value="Peptidase_M24"/>
    <property type="match status" value="1"/>
</dbReference>
<comment type="subunit">
    <text evidence="6">Monomer.</text>
</comment>
<comment type="cofactor">
    <cofactor evidence="6">
        <name>Co(2+)</name>
        <dbReference type="ChEBI" id="CHEBI:48828"/>
    </cofactor>
    <cofactor evidence="6">
        <name>Zn(2+)</name>
        <dbReference type="ChEBI" id="CHEBI:29105"/>
    </cofactor>
    <cofactor evidence="6">
        <name>Mn(2+)</name>
        <dbReference type="ChEBI" id="CHEBI:29035"/>
    </cofactor>
    <cofactor evidence="6">
        <name>Fe(2+)</name>
        <dbReference type="ChEBI" id="CHEBI:29033"/>
    </cofactor>
    <text evidence="6">Binds 2 divalent metal cations per subunit. Has a high-affinity and a low affinity metal-binding site. The true nature of the physiological cofactor is under debate. The enzyme is active with cobalt, zinc, manganese or divalent iron ions. Most likely, methionine aminopeptidases function as mononuclear Fe(2+)-metalloproteases under physiological conditions, and the catalytically relevant metal-binding site has been assigned to the histidine-containing high-affinity site.</text>
</comment>
<evidence type="ECO:0000313" key="10">
    <source>
        <dbReference type="Proteomes" id="UP000178085"/>
    </source>
</evidence>
<sequence length="255" mass="27301">MKLTDEEIADLREGGRRLVLILERLRREIKPGTNLQTLSRLAETEAKRQGGLPSFQGFEGYPAPVCLCVNDQVVHCIPSDTVLQAGDIITVDMGLYYRGLHTDAAVTWAVGQVSPIVKRLMDGAYAALLAGTSEVRSGAKVSAVSGAIEKTLTGKGLTIFRQFVGHGVGHRLHENPMIPNFTTPGSSPTLIAGTALAIEPIVGLGDEETITEADDWSVRTADGKPVAEFEHTVLVTDQGYEVITPLETLIGSPKS</sequence>
<comment type="catalytic activity">
    <reaction evidence="6 7">
        <text>Release of N-terminal amino acids, preferentially methionine, from peptides and arylamides.</text>
        <dbReference type="EC" id="3.4.11.18"/>
    </reaction>
</comment>
<feature type="binding site" evidence="6">
    <location>
        <position position="199"/>
    </location>
    <ligand>
        <name>a divalent metal cation</name>
        <dbReference type="ChEBI" id="CHEBI:60240"/>
        <label>2</label>
        <note>catalytic</note>
    </ligand>
</feature>
<evidence type="ECO:0000256" key="3">
    <source>
        <dbReference type="ARBA" id="ARBA00022670"/>
    </source>
</evidence>